<evidence type="ECO:0000313" key="2">
    <source>
        <dbReference type="EMBL" id="KAL0567323.1"/>
    </source>
</evidence>
<dbReference type="EMBL" id="JBAHYK010001615">
    <property type="protein sequence ID" value="KAL0567323.1"/>
    <property type="molecule type" value="Genomic_DNA"/>
</dbReference>
<dbReference type="Proteomes" id="UP001465976">
    <property type="component" value="Unassembled WGS sequence"/>
</dbReference>
<feature type="compositionally biased region" description="Basic and acidic residues" evidence="1">
    <location>
        <begin position="410"/>
        <end position="431"/>
    </location>
</feature>
<evidence type="ECO:0000256" key="1">
    <source>
        <dbReference type="SAM" id="MobiDB-lite"/>
    </source>
</evidence>
<feature type="region of interest" description="Disordered" evidence="1">
    <location>
        <begin position="42"/>
        <end position="153"/>
    </location>
</feature>
<feature type="compositionally biased region" description="Low complexity" evidence="1">
    <location>
        <begin position="435"/>
        <end position="446"/>
    </location>
</feature>
<evidence type="ECO:0000313" key="3">
    <source>
        <dbReference type="Proteomes" id="UP001465976"/>
    </source>
</evidence>
<feature type="compositionally biased region" description="Polar residues" evidence="1">
    <location>
        <begin position="97"/>
        <end position="109"/>
    </location>
</feature>
<organism evidence="2 3">
    <name type="scientific">Marasmius crinis-equi</name>
    <dbReference type="NCBI Taxonomy" id="585013"/>
    <lineage>
        <taxon>Eukaryota</taxon>
        <taxon>Fungi</taxon>
        <taxon>Dikarya</taxon>
        <taxon>Basidiomycota</taxon>
        <taxon>Agaricomycotina</taxon>
        <taxon>Agaricomycetes</taxon>
        <taxon>Agaricomycetidae</taxon>
        <taxon>Agaricales</taxon>
        <taxon>Marasmiineae</taxon>
        <taxon>Marasmiaceae</taxon>
        <taxon>Marasmius</taxon>
    </lineage>
</organism>
<name>A0ABR3EWN0_9AGAR</name>
<gene>
    <name evidence="2" type="ORF">V5O48_014672</name>
</gene>
<proteinExistence type="predicted"/>
<protein>
    <submittedName>
        <fullName evidence="2">Uncharacterized protein</fullName>
    </submittedName>
</protein>
<sequence>MASSSSVYAPPNPAVFASGSHATSSTTGILLNEAEHSLFAIPFEPFDESGGESMGQRNGRYDRFTDSPRSPRTQRDRARPYARPSVRNAHHTENRGDYNQTYNRSRGTDSASPPSISTASSSSHVHASPSPPTSASSPQARGPKESLEEKTQSQRYESFLLGCQLGNPLWRPGPRRTLDEEYMPEIGAVGFFSDGLPFNTLFNISLPLDNAANKDGVPDGVDPPCTIQRRWLSVHDQYHQKETTLFRPKGVITRQRVQARNGSSLSQQEGAMLMLPKGGTLYNLDQTSHFKDRIKYNWRSWYAFANDQGDLGDQETLCLVTGVERCSTWAMAVWDEDSSGDHDDHLQAPLELTVDQLHGGCSWEFPPARCTTQSSVPDPLDQSKETVFVRGFWVNRSDGEIGPRPPTVHVRGDENIDGHDESMGGGEEHSRNPYSSSDSTSKSSFSAQPSAGGGYSRSSDSHSDSTDLPDGSQTTELNLYLSVTDLDDVDYPCQVINKFALALMSGTALELPDDGCIAISHDSDWMSAMQDSEEGFPSKSEFIRRICSRTRFVVEKDVIYTESLSDQEAELLHKSEPSTQQRDCGCPIFQAYVHFADLEPALVDDAGDVSTTTDIPSSAPERLISNGLVEPPSPSLISLSCAPAEHDSMAARAGQFFSMEEGLTFSLPSFADFQSIAVFNGQANSLHDVAPHRISRDGLASFMLSPYIQGSPLHLSPFARTLETSERRSLSPDKFVSLMSSSVPQSPIERHHTLEGQIQLFKEAEELPFSVPGSFLIPQAIYRPLNRRINVVQSSAHVNGLGLDSPIYFWVENPAECGLSLIDALHGRLERFPGREDTVFEARGPTTISIRLEWPGYQPWNRQIPTRDFCTPPRPITKAKLAKNVAKCVQRFIVERQGRQMEKESDEKYRVGTGTGTIRLEDLVVVSLHHVSAGSWQPQLRVCPSSSASTR</sequence>
<reference evidence="2 3" key="1">
    <citation type="submission" date="2024-02" db="EMBL/GenBank/DDBJ databases">
        <title>A draft genome for the cacao thread blight pathogen Marasmius crinis-equi.</title>
        <authorList>
            <person name="Cohen S.P."/>
            <person name="Baruah I.K."/>
            <person name="Amoako-Attah I."/>
            <person name="Bukari Y."/>
            <person name="Meinhardt L.W."/>
            <person name="Bailey B.A."/>
        </authorList>
    </citation>
    <scope>NUCLEOTIDE SEQUENCE [LARGE SCALE GENOMIC DNA]</scope>
    <source>
        <strain evidence="2 3">GH-76</strain>
    </source>
</reference>
<feature type="compositionally biased region" description="Basic and acidic residues" evidence="1">
    <location>
        <begin position="142"/>
        <end position="152"/>
    </location>
</feature>
<comment type="caution">
    <text evidence="2">The sequence shown here is derived from an EMBL/GenBank/DDBJ whole genome shotgun (WGS) entry which is preliminary data.</text>
</comment>
<feature type="compositionally biased region" description="Low complexity" evidence="1">
    <location>
        <begin position="110"/>
        <end position="138"/>
    </location>
</feature>
<feature type="region of interest" description="Disordered" evidence="1">
    <location>
        <begin position="1"/>
        <end position="25"/>
    </location>
</feature>
<feature type="region of interest" description="Disordered" evidence="1">
    <location>
        <begin position="398"/>
        <end position="471"/>
    </location>
</feature>
<accession>A0ABR3EWN0</accession>
<keyword evidence="3" id="KW-1185">Reference proteome</keyword>